<evidence type="ECO:0000313" key="1">
    <source>
        <dbReference type="EMBL" id="KAK7488870.1"/>
    </source>
</evidence>
<name>A0ABD0KPA7_9CAEN</name>
<protein>
    <submittedName>
        <fullName evidence="1">Uncharacterized protein</fullName>
    </submittedName>
</protein>
<comment type="caution">
    <text evidence="1">The sequence shown here is derived from an EMBL/GenBank/DDBJ whole genome shotgun (WGS) entry which is preliminary data.</text>
</comment>
<sequence length="129" mass="14972">MMFTTMIYLADRRYGSDWSHHVSHTRYGTTAQYVYITCTVHCGLGASTAPDVVTQCSPWEIPPRVRIDHITFCQQIRHRLNIANTCTRTQYNDRDLDWRNGGGLRLRVSTTSRELSFQAETNFHSNYSH</sequence>
<dbReference type="AlphaFoldDB" id="A0ABD0KPA7"/>
<dbReference type="EMBL" id="JACVVK020000145">
    <property type="protein sequence ID" value="KAK7488870.1"/>
    <property type="molecule type" value="Genomic_DNA"/>
</dbReference>
<organism evidence="1 2">
    <name type="scientific">Batillaria attramentaria</name>
    <dbReference type="NCBI Taxonomy" id="370345"/>
    <lineage>
        <taxon>Eukaryota</taxon>
        <taxon>Metazoa</taxon>
        <taxon>Spiralia</taxon>
        <taxon>Lophotrochozoa</taxon>
        <taxon>Mollusca</taxon>
        <taxon>Gastropoda</taxon>
        <taxon>Caenogastropoda</taxon>
        <taxon>Sorbeoconcha</taxon>
        <taxon>Cerithioidea</taxon>
        <taxon>Batillariidae</taxon>
        <taxon>Batillaria</taxon>
    </lineage>
</organism>
<dbReference type="Proteomes" id="UP001519460">
    <property type="component" value="Unassembled WGS sequence"/>
</dbReference>
<gene>
    <name evidence="1" type="ORF">BaRGS_00019827</name>
</gene>
<accession>A0ABD0KPA7</accession>
<keyword evidence="2" id="KW-1185">Reference proteome</keyword>
<proteinExistence type="predicted"/>
<reference evidence="1 2" key="1">
    <citation type="journal article" date="2023" name="Sci. Data">
        <title>Genome assembly of the Korean intertidal mud-creeper Batillaria attramentaria.</title>
        <authorList>
            <person name="Patra A.K."/>
            <person name="Ho P.T."/>
            <person name="Jun S."/>
            <person name="Lee S.J."/>
            <person name="Kim Y."/>
            <person name="Won Y.J."/>
        </authorList>
    </citation>
    <scope>NUCLEOTIDE SEQUENCE [LARGE SCALE GENOMIC DNA]</scope>
    <source>
        <strain evidence="1">Wonlab-2016</strain>
    </source>
</reference>
<evidence type="ECO:0000313" key="2">
    <source>
        <dbReference type="Proteomes" id="UP001519460"/>
    </source>
</evidence>